<dbReference type="GO" id="GO:0005829">
    <property type="term" value="C:cytosol"/>
    <property type="evidence" value="ECO:0007669"/>
    <property type="project" value="TreeGrafter"/>
</dbReference>
<comment type="similarity">
    <text evidence="1">In the N-terminal section; belongs to the glycosyltransferase 20 family.</text>
</comment>
<dbReference type="FunFam" id="3.40.50.2000:FF:000010">
    <property type="entry name" value="Alpha,alpha-trehalose-phosphate synthase"/>
    <property type="match status" value="1"/>
</dbReference>
<dbReference type="Pfam" id="PF00982">
    <property type="entry name" value="Glyco_transf_20"/>
    <property type="match status" value="1"/>
</dbReference>
<dbReference type="OrthoDB" id="755951at2759"/>
<dbReference type="InterPro" id="IPR003337">
    <property type="entry name" value="Trehalose_PPase"/>
</dbReference>
<sequence>MSTSTEHDQLPSPAPSSDPLSQLQRLVIVSNRLPVTCVKQKDGGWTFNKSSGGLVTALSGIKNTSRFVWIGWPGVHVDDEAERREMERKLFEEYSCIPVWMDFELMEDFYNGMPLTSCAGFRSRFSNGVLWPLFHYIDTIKFNAGLYEAYVKANELFAQAVTSIWQEGDMIWIHDYHLMLMPLAIRQQIPTANMGFFLHIPFPSSEVYKILPCRAQLLEGVLSCDLVGFHTWDYSEHFLKTCTRILGAETQFQAVIYKDRRVPVGIDVAEFERTLITTPVKERLGELYQRFKGKKVILGVDRLDYIKGLPHKLEGYELFLSKYPEWRQKVVLIQVAVPSREDVPEYQKLKKVVDQTVGRINMEYGSLEHQPIHYLYHSVNFTELCALYTLADAVLITSLRDGMNLVAEEYIVCQKERKGALIISEFAGAAQSLSGSILINPWNPRDVATGINKALSLAYADRAERHNTLYRFVSKHTSAFWGTSFIESLVSETMSVQMLLEKSVPIYQILKRYTQNKKRLLVFQSDGVLSLQAESKPSAGVLGLLKKLSDNPNNIVVIISGNTRDTMEEHFDGLDVALLAEHGFYYRPLQRVLDSISEEQEESKQLGLLRRTPSLSSLPMDRNGWRTQYLGDSSWMDAVRPIFDFFSERTRGSKLECHGTYFTWNYRNADPFYGESQARALRLHMDNNFGKWPIEVSSDNKTILVRNHDVNPSSVLNRVLRDVAAEGALVDYALYVGTTAVDHDAIAGQNPEVDLFSCLVGKKFGSASFLLQDPLAFGQFLDRLSHL</sequence>
<dbReference type="VEuPathDB" id="AmoebaDB:ACA1_368770"/>
<dbReference type="GO" id="GO:0004805">
    <property type="term" value="F:trehalose-phosphatase activity"/>
    <property type="evidence" value="ECO:0007669"/>
    <property type="project" value="TreeGrafter"/>
</dbReference>
<dbReference type="AlphaFoldDB" id="L8GYU8"/>
<accession>L8GYU8</accession>
<dbReference type="GO" id="GO:0003825">
    <property type="term" value="F:alpha,alpha-trehalose-phosphate synthase (UDP-forming) activity"/>
    <property type="evidence" value="ECO:0007669"/>
    <property type="project" value="TreeGrafter"/>
</dbReference>
<dbReference type="PANTHER" id="PTHR10788:SF106">
    <property type="entry name" value="BCDNA.GH08860"/>
    <property type="match status" value="1"/>
</dbReference>
<dbReference type="Gene3D" id="3.40.50.1000">
    <property type="entry name" value="HAD superfamily/HAD-like"/>
    <property type="match status" value="1"/>
</dbReference>
<dbReference type="Pfam" id="PF02358">
    <property type="entry name" value="Trehalose_PPase"/>
    <property type="match status" value="1"/>
</dbReference>
<dbReference type="InterPro" id="IPR001830">
    <property type="entry name" value="Glyco_trans_20"/>
</dbReference>
<dbReference type="InterPro" id="IPR036412">
    <property type="entry name" value="HAD-like_sf"/>
</dbReference>
<dbReference type="STRING" id="1257118.L8GYU8"/>
<keyword evidence="2" id="KW-0328">Glycosyltransferase</keyword>
<dbReference type="KEGG" id="acan:ACA1_368770"/>
<dbReference type="SUPFAM" id="SSF53756">
    <property type="entry name" value="UDP-Glycosyltransferase/glycogen phosphorylase"/>
    <property type="match status" value="1"/>
</dbReference>
<dbReference type="CDD" id="cd03788">
    <property type="entry name" value="GT20_TPS"/>
    <property type="match status" value="1"/>
</dbReference>
<protein>
    <submittedName>
        <fullName evidence="4">SLTPS/P, putative</fullName>
    </submittedName>
</protein>
<dbReference type="GeneID" id="14919075"/>
<evidence type="ECO:0000256" key="3">
    <source>
        <dbReference type="ARBA" id="ARBA00022679"/>
    </source>
</evidence>
<dbReference type="EMBL" id="KB007960">
    <property type="protein sequence ID" value="ELR18145.1"/>
    <property type="molecule type" value="Genomic_DNA"/>
</dbReference>
<dbReference type="Proteomes" id="UP000011083">
    <property type="component" value="Unassembled WGS sequence"/>
</dbReference>
<dbReference type="OMA" id="QTEAHYY"/>
<evidence type="ECO:0000256" key="2">
    <source>
        <dbReference type="ARBA" id="ARBA00022676"/>
    </source>
</evidence>
<evidence type="ECO:0000313" key="5">
    <source>
        <dbReference type="Proteomes" id="UP000011083"/>
    </source>
</evidence>
<dbReference type="InterPro" id="IPR023214">
    <property type="entry name" value="HAD_sf"/>
</dbReference>
<evidence type="ECO:0000256" key="1">
    <source>
        <dbReference type="ARBA" id="ARBA00005409"/>
    </source>
</evidence>
<reference evidence="4 5" key="1">
    <citation type="journal article" date="2013" name="Genome Biol.">
        <title>Genome of Acanthamoeba castellanii highlights extensive lateral gene transfer and early evolution of tyrosine kinase signaling.</title>
        <authorList>
            <person name="Clarke M."/>
            <person name="Lohan A.J."/>
            <person name="Liu B."/>
            <person name="Lagkouvardos I."/>
            <person name="Roy S."/>
            <person name="Zafar N."/>
            <person name="Bertelli C."/>
            <person name="Schilde C."/>
            <person name="Kianianmomeni A."/>
            <person name="Burglin T.R."/>
            <person name="Frech C."/>
            <person name="Turcotte B."/>
            <person name="Kopec K.O."/>
            <person name="Synnott J.M."/>
            <person name="Choo C."/>
            <person name="Paponov I."/>
            <person name="Finkler A."/>
            <person name="Soon Heng Tan C."/>
            <person name="Hutchins A.P."/>
            <person name="Weinmeier T."/>
            <person name="Rattei T."/>
            <person name="Chu J.S."/>
            <person name="Gimenez G."/>
            <person name="Irimia M."/>
            <person name="Rigden D.J."/>
            <person name="Fitzpatrick D.A."/>
            <person name="Lorenzo-Morales J."/>
            <person name="Bateman A."/>
            <person name="Chiu C.H."/>
            <person name="Tang P."/>
            <person name="Hegemann P."/>
            <person name="Fromm H."/>
            <person name="Raoult D."/>
            <person name="Greub G."/>
            <person name="Miranda-Saavedra D."/>
            <person name="Chen N."/>
            <person name="Nash P."/>
            <person name="Ginger M.L."/>
            <person name="Horn M."/>
            <person name="Schaap P."/>
            <person name="Caler L."/>
            <person name="Loftus B."/>
        </authorList>
    </citation>
    <scope>NUCLEOTIDE SEQUENCE [LARGE SCALE GENOMIC DNA]</scope>
    <source>
        <strain evidence="4 5">Neff</strain>
    </source>
</reference>
<name>L8GYU8_ACACF</name>
<dbReference type="SUPFAM" id="SSF56784">
    <property type="entry name" value="HAD-like"/>
    <property type="match status" value="1"/>
</dbReference>
<evidence type="ECO:0000313" key="4">
    <source>
        <dbReference type="EMBL" id="ELR18145.1"/>
    </source>
</evidence>
<dbReference type="PANTHER" id="PTHR10788">
    <property type="entry name" value="TREHALOSE-6-PHOSPHATE SYNTHASE"/>
    <property type="match status" value="1"/>
</dbReference>
<dbReference type="GO" id="GO:0005992">
    <property type="term" value="P:trehalose biosynthetic process"/>
    <property type="evidence" value="ECO:0007669"/>
    <property type="project" value="InterPro"/>
</dbReference>
<dbReference type="Gene3D" id="3.40.50.2000">
    <property type="entry name" value="Glycogen Phosphorylase B"/>
    <property type="match status" value="2"/>
</dbReference>
<gene>
    <name evidence="4" type="ORF">ACA1_368770</name>
</gene>
<keyword evidence="5" id="KW-1185">Reference proteome</keyword>
<dbReference type="RefSeq" id="XP_004340165.1">
    <property type="nucleotide sequence ID" value="XM_004340117.1"/>
</dbReference>
<proteinExistence type="inferred from homology"/>
<organism evidence="4 5">
    <name type="scientific">Acanthamoeba castellanii (strain ATCC 30010 / Neff)</name>
    <dbReference type="NCBI Taxonomy" id="1257118"/>
    <lineage>
        <taxon>Eukaryota</taxon>
        <taxon>Amoebozoa</taxon>
        <taxon>Discosea</taxon>
        <taxon>Longamoebia</taxon>
        <taxon>Centramoebida</taxon>
        <taxon>Acanthamoebidae</taxon>
        <taxon>Acanthamoeba</taxon>
    </lineage>
</organism>
<keyword evidence="3" id="KW-0808">Transferase</keyword>